<feature type="domain" description="Alpha-D-phosphohexomutase alpha/beta/alpha" evidence="10">
    <location>
        <begin position="149"/>
        <end position="248"/>
    </location>
</feature>
<evidence type="ECO:0008006" key="14">
    <source>
        <dbReference type="Google" id="ProtNLM"/>
    </source>
</evidence>
<evidence type="ECO:0000256" key="6">
    <source>
        <dbReference type="ARBA" id="ARBA00023235"/>
    </source>
</evidence>
<keyword evidence="3" id="KW-0597">Phosphoprotein</keyword>
<dbReference type="InterPro" id="IPR005841">
    <property type="entry name" value="Alpha-D-phosphohexomutase_SF"/>
</dbReference>
<dbReference type="InterPro" id="IPR005844">
    <property type="entry name" value="A-D-PHexomutase_a/b/a-I"/>
</dbReference>
<name>A0A1G2ICI7_9BACT</name>
<evidence type="ECO:0000259" key="9">
    <source>
        <dbReference type="Pfam" id="PF02878"/>
    </source>
</evidence>
<dbReference type="Gene3D" id="3.40.120.10">
    <property type="entry name" value="Alpha-D-Glucose-1,6-Bisphosphate, subunit A, domain 3"/>
    <property type="match status" value="3"/>
</dbReference>
<evidence type="ECO:0000256" key="5">
    <source>
        <dbReference type="ARBA" id="ARBA00022842"/>
    </source>
</evidence>
<proteinExistence type="inferred from homology"/>
<dbReference type="Pfam" id="PF02880">
    <property type="entry name" value="PGM_PMM_III"/>
    <property type="match status" value="1"/>
</dbReference>
<dbReference type="InterPro" id="IPR036900">
    <property type="entry name" value="A-D-PHexomutase_C_sf"/>
</dbReference>
<evidence type="ECO:0000256" key="4">
    <source>
        <dbReference type="ARBA" id="ARBA00022723"/>
    </source>
</evidence>
<keyword evidence="5 7" id="KW-0460">Magnesium</keyword>
<evidence type="ECO:0000259" key="11">
    <source>
        <dbReference type="Pfam" id="PF02880"/>
    </source>
</evidence>
<feature type="domain" description="Alpha-D-phosphohexomutase alpha/beta/alpha" evidence="11">
    <location>
        <begin position="254"/>
        <end position="359"/>
    </location>
</feature>
<evidence type="ECO:0000256" key="2">
    <source>
        <dbReference type="ARBA" id="ARBA00010231"/>
    </source>
</evidence>
<dbReference type="GO" id="GO:0005975">
    <property type="term" value="P:carbohydrate metabolic process"/>
    <property type="evidence" value="ECO:0007669"/>
    <property type="project" value="InterPro"/>
</dbReference>
<dbReference type="InterPro" id="IPR016066">
    <property type="entry name" value="A-D-PHexomutase_CS"/>
</dbReference>
<dbReference type="PRINTS" id="PR00509">
    <property type="entry name" value="PGMPMM"/>
</dbReference>
<feature type="domain" description="Alpha-D-phosphohexomutase alpha/beta/alpha" evidence="9">
    <location>
        <begin position="6"/>
        <end position="117"/>
    </location>
</feature>
<evidence type="ECO:0000256" key="1">
    <source>
        <dbReference type="ARBA" id="ARBA00001946"/>
    </source>
</evidence>
<dbReference type="InterPro" id="IPR016055">
    <property type="entry name" value="A-D-PHexomutase_a/b/a-I/II/III"/>
</dbReference>
<accession>A0A1G2ICI7</accession>
<feature type="domain" description="Alpha-D-phosphohexomutase C-terminal" evidence="8">
    <location>
        <begin position="390"/>
        <end position="436"/>
    </location>
</feature>
<dbReference type="GO" id="GO:0016868">
    <property type="term" value="F:intramolecular phosphotransferase activity"/>
    <property type="evidence" value="ECO:0007669"/>
    <property type="project" value="InterPro"/>
</dbReference>
<evidence type="ECO:0000259" key="10">
    <source>
        <dbReference type="Pfam" id="PF02879"/>
    </source>
</evidence>
<sequence>MINQSIFKSYDVRGIYPGQLDEAAAFAIGRAFVKHTGAKNIVVGYDARLSSPALFNALTQGLLSHGARVTSISQTPTEGLYFAVANYDVEAGIMITASHNPKEYNGFKMMVRNGSDITWIRGKDLVPFVEDSVFTKSDAEIKELDIWPDYLKLMDSFFDAKNIKPFNIVVDASNGVIGSVIEKIKDRLPVKITPLHFEPDGNFPNHSPNPLDEGAAKQIWAAIKKEKADFGFMFDGDADRIFLVDENGQMVSADIVLLLLAKHFLLKNPGMGIAYNLICSRSVPEFVKQWGGVPIRTQVGFVNVREGLINNNGIMGGELSAHYCFADYFACDSGIIAFLTLLQIISKENKLVSEMVKDLTIYAKPLQLTFTAKDQGVILEKVKEKYINGKQDYLDGVTVEYEHWWFNLRPSNTEPLLKLTIEADTKELLEQKKEELSRFIFGA</sequence>
<reference evidence="12 13" key="1">
    <citation type="journal article" date="2016" name="Nat. Commun.">
        <title>Thousands of microbial genomes shed light on interconnected biogeochemical processes in an aquifer system.</title>
        <authorList>
            <person name="Anantharaman K."/>
            <person name="Brown C.T."/>
            <person name="Hug L.A."/>
            <person name="Sharon I."/>
            <person name="Castelle C.J."/>
            <person name="Probst A.J."/>
            <person name="Thomas B.C."/>
            <person name="Singh A."/>
            <person name="Wilkins M.J."/>
            <person name="Karaoz U."/>
            <person name="Brodie E.L."/>
            <person name="Williams K.H."/>
            <person name="Hubbard S.S."/>
            <person name="Banfield J.F."/>
        </authorList>
    </citation>
    <scope>NUCLEOTIDE SEQUENCE [LARGE SCALE GENOMIC DNA]</scope>
</reference>
<comment type="similarity">
    <text evidence="2 7">Belongs to the phosphohexose mutase family.</text>
</comment>
<dbReference type="InterPro" id="IPR005843">
    <property type="entry name" value="A-D-PHexomutase_C"/>
</dbReference>
<dbReference type="PANTHER" id="PTHR43771">
    <property type="entry name" value="PHOSPHOMANNOMUTASE"/>
    <property type="match status" value="1"/>
</dbReference>
<dbReference type="Pfam" id="PF00408">
    <property type="entry name" value="PGM_PMM_IV"/>
    <property type="match status" value="1"/>
</dbReference>
<organism evidence="12 13">
    <name type="scientific">Candidatus Staskawiczbacteria bacterium RIFCSPLOWO2_01_FULL_38_12b</name>
    <dbReference type="NCBI Taxonomy" id="1802214"/>
    <lineage>
        <taxon>Bacteria</taxon>
        <taxon>Candidatus Staskawicziibacteriota</taxon>
    </lineage>
</organism>
<comment type="cofactor">
    <cofactor evidence="1">
        <name>Mg(2+)</name>
        <dbReference type="ChEBI" id="CHEBI:18420"/>
    </cofactor>
</comment>
<keyword evidence="4 7" id="KW-0479">Metal-binding</keyword>
<protein>
    <recommendedName>
        <fullName evidence="14">Phosphomannomutase/phosphoglucomutase</fullName>
    </recommendedName>
</protein>
<dbReference type="Pfam" id="PF02879">
    <property type="entry name" value="PGM_PMM_II"/>
    <property type="match status" value="1"/>
</dbReference>
<comment type="caution">
    <text evidence="12">The sequence shown here is derived from an EMBL/GenBank/DDBJ whole genome shotgun (WGS) entry which is preliminary data.</text>
</comment>
<dbReference type="GO" id="GO:0000287">
    <property type="term" value="F:magnesium ion binding"/>
    <property type="evidence" value="ECO:0007669"/>
    <property type="project" value="InterPro"/>
</dbReference>
<evidence type="ECO:0000313" key="13">
    <source>
        <dbReference type="Proteomes" id="UP000176774"/>
    </source>
</evidence>
<dbReference type="Pfam" id="PF02878">
    <property type="entry name" value="PGM_PMM_I"/>
    <property type="match status" value="1"/>
</dbReference>
<gene>
    <name evidence="12" type="ORF">A2908_03045</name>
</gene>
<evidence type="ECO:0000256" key="7">
    <source>
        <dbReference type="RuleBase" id="RU004326"/>
    </source>
</evidence>
<dbReference type="PANTHER" id="PTHR43771:SF1">
    <property type="entry name" value="PHOSPHOMANNOMUTASE"/>
    <property type="match status" value="1"/>
</dbReference>
<evidence type="ECO:0000259" key="8">
    <source>
        <dbReference type="Pfam" id="PF00408"/>
    </source>
</evidence>
<dbReference type="STRING" id="1802214.A2908_03045"/>
<evidence type="ECO:0000313" key="12">
    <source>
        <dbReference type="EMBL" id="OGZ72436.1"/>
    </source>
</evidence>
<dbReference type="InterPro" id="IPR005845">
    <property type="entry name" value="A-D-PHexomutase_a/b/a-II"/>
</dbReference>
<dbReference type="SUPFAM" id="SSF55957">
    <property type="entry name" value="Phosphoglucomutase, C-terminal domain"/>
    <property type="match status" value="1"/>
</dbReference>
<dbReference type="Proteomes" id="UP000176774">
    <property type="component" value="Unassembled WGS sequence"/>
</dbReference>
<dbReference type="Gene3D" id="3.30.310.50">
    <property type="entry name" value="Alpha-D-phosphohexomutase, C-terminal domain"/>
    <property type="match status" value="1"/>
</dbReference>
<dbReference type="CDD" id="cd03089">
    <property type="entry name" value="PMM_PGM"/>
    <property type="match status" value="1"/>
</dbReference>
<keyword evidence="6" id="KW-0413">Isomerase</keyword>
<dbReference type="EMBL" id="MHPA01000027">
    <property type="protein sequence ID" value="OGZ72436.1"/>
    <property type="molecule type" value="Genomic_DNA"/>
</dbReference>
<dbReference type="AlphaFoldDB" id="A0A1G2ICI7"/>
<dbReference type="SUPFAM" id="SSF53738">
    <property type="entry name" value="Phosphoglucomutase, first 3 domains"/>
    <property type="match status" value="3"/>
</dbReference>
<dbReference type="InterPro" id="IPR005846">
    <property type="entry name" value="A-D-PHexomutase_a/b/a-III"/>
</dbReference>
<dbReference type="PROSITE" id="PS00710">
    <property type="entry name" value="PGM_PMM"/>
    <property type="match status" value="1"/>
</dbReference>
<evidence type="ECO:0000256" key="3">
    <source>
        <dbReference type="ARBA" id="ARBA00022553"/>
    </source>
</evidence>